<name>A0A6C0E4A2_9ZZZZ</name>
<proteinExistence type="predicted"/>
<organism evidence="1">
    <name type="scientific">viral metagenome</name>
    <dbReference type="NCBI Taxonomy" id="1070528"/>
    <lineage>
        <taxon>unclassified sequences</taxon>
        <taxon>metagenomes</taxon>
        <taxon>organismal metagenomes</taxon>
    </lineage>
</organism>
<dbReference type="Gene3D" id="2.40.30.20">
    <property type="match status" value="3"/>
</dbReference>
<dbReference type="EMBL" id="MN739708">
    <property type="protein sequence ID" value="QHT22225.1"/>
    <property type="molecule type" value="Genomic_DNA"/>
</dbReference>
<dbReference type="AlphaFoldDB" id="A0A6C0E4A2"/>
<accession>A0A6C0E4A2</accession>
<sequence length="886" mass="97468">MDGDENDILSTNKFIASPELQQELSSDASEEFKKYYEAEMRKASESKLRDSIDRVSLQNIQLDEESDANSLLNTNKFTGLDVASANSEILPTELKRYTKEVITLVNVDSRDRDKNLYPKPSAFKIFLGKTFYNVKTIKLSRIEFPNTDAVINTSNNYVYWRNGEDIDDDIIDNITQTYPIYKSAFRIGSYIASSLQTEMKNKMSLVKRRNKVGSDFHYFDVNLDIDTDVVTFTSLFLKSLDVDPISVIKGAGVVTVDTSTAHGFKNNDTIYLVGAKTIAGIPASLINTSHQITLIGSYPTSTQFQFEVNIKASETAIGGGNTVSTGRLAPFQLLFGEYNNTIAQNLGFPLENSSERINTYIKSVEKLYLAKITTSTPHGFTNSYTYINTPCLISGTGIIGLDGNRVIYKVEDATTFFVSLNAEIHGSASGGVVTFGGSSVSISSASNYITETVLITTFSQHNMEFADINRFVSIFNSITTPSIDGTYRLFGLISPTKFIIQTSILVGGGSNVNIEGNGGSIPFHDPLQSRTIEITGISTGSVTTFEAVGHSLQVGQKIKLYNIRTLPSITERNNSTYTIWSIPDSDHFTIDFSTSSYDPQSLDAAYIGTDILTITFPNHGFNSVTSIINGSISGKIDIQTYLPHGLVTGDKVRVMNTNSVPSIDDSYDVVVTSSDTFEIDYGSVLTTSGDSGIIGMSHEFSLYGAKDIGGINQDFINNKKQTVLQIIDENTFTFKVLAFASKTERGGGTNVYISSLLHGFNGVQNNTKSSVLNRSINLEGENYAFICCPQLATMMNTGNVKDIFARVTLDQSPGNMVFNFLSNPKEFDTVPLDKLDELQFSVVNYNNSFYEFNDLDYSFVLEITEVIDTVDDFGFSSKRGVNNRGV</sequence>
<protein>
    <submittedName>
        <fullName evidence="1">Uncharacterized protein</fullName>
    </submittedName>
</protein>
<evidence type="ECO:0000313" key="1">
    <source>
        <dbReference type="EMBL" id="QHT22225.1"/>
    </source>
</evidence>
<dbReference type="InterPro" id="IPR023366">
    <property type="entry name" value="ATP_synth_asu-like_sf"/>
</dbReference>
<reference evidence="1" key="1">
    <citation type="journal article" date="2020" name="Nature">
        <title>Giant virus diversity and host interactions through global metagenomics.</title>
        <authorList>
            <person name="Schulz F."/>
            <person name="Roux S."/>
            <person name="Paez-Espino D."/>
            <person name="Jungbluth S."/>
            <person name="Walsh D.A."/>
            <person name="Denef V.J."/>
            <person name="McMahon K.D."/>
            <person name="Konstantinidis K.T."/>
            <person name="Eloe-Fadrosh E.A."/>
            <person name="Kyrpides N.C."/>
            <person name="Woyke T."/>
        </authorList>
    </citation>
    <scope>NUCLEOTIDE SEQUENCE</scope>
    <source>
        <strain evidence="1">GVMAG-M-3300023179-107</strain>
    </source>
</reference>